<gene>
    <name evidence="4" type="ORF">CDO81_22525</name>
</gene>
<organism evidence="4 5">
    <name type="scientific">Roseateles puraquae</name>
    <dbReference type="NCBI Taxonomy" id="431059"/>
    <lineage>
        <taxon>Bacteria</taxon>
        <taxon>Pseudomonadati</taxon>
        <taxon>Pseudomonadota</taxon>
        <taxon>Betaproteobacteria</taxon>
        <taxon>Burkholderiales</taxon>
        <taxon>Sphaerotilaceae</taxon>
        <taxon>Roseateles</taxon>
    </lineage>
</organism>
<evidence type="ECO:0000256" key="2">
    <source>
        <dbReference type="SAM" id="SignalP"/>
    </source>
</evidence>
<feature type="signal peptide" evidence="2">
    <location>
        <begin position="1"/>
        <end position="20"/>
    </location>
</feature>
<dbReference type="InterPro" id="IPR011042">
    <property type="entry name" value="6-blade_b-propeller_TolB-like"/>
</dbReference>
<dbReference type="SUPFAM" id="SSF50952">
    <property type="entry name" value="Soluble quinoprotein glucose dehydrogenase"/>
    <property type="match status" value="1"/>
</dbReference>
<sequence>MNTSLARTCSALGLAGLLVACGGGGGATPVASPGAPAPAPAPTPTAGPPVATAQPVQLDAPWGLAQLPDGSWLVTQRTGGLVRVSADFTSRQAVSGAPAVDTAGQGGLLDVALDPDFDSSPYVYLSYSEPGSGSEAGRSGTAVARAQLVGNALQGLTVIFRQAPKVSGSGHYGSRLVFGRDKTLFITLGERQQGSPAQDLTQTLGKVVRLQRDGSLPTGNPALAAGARPGLWSWGHRNPQGAALHPVTGELWVGEHGPQGGDEINIARAGANYGWPLVSYGCNYGDPVGDACRIGGGTHAPRFVEPLTTWTPTSVAPSGMAFYTGALIPQWQGQLFVGSLAGQALWRLTLSGDTVVAKEALFANLGQRIRDVKQARDGALVFVTDSGRLYRVAPS</sequence>
<dbReference type="OrthoDB" id="9770043at2"/>
<keyword evidence="5" id="KW-1185">Reference proteome</keyword>
<dbReference type="AlphaFoldDB" id="A0A254N202"/>
<feature type="compositionally biased region" description="Pro residues" evidence="1">
    <location>
        <begin position="35"/>
        <end position="47"/>
    </location>
</feature>
<comment type="caution">
    <text evidence="4">The sequence shown here is derived from an EMBL/GenBank/DDBJ whole genome shotgun (WGS) entry which is preliminary data.</text>
</comment>
<dbReference type="PROSITE" id="PS51257">
    <property type="entry name" value="PROKAR_LIPOPROTEIN"/>
    <property type="match status" value="1"/>
</dbReference>
<feature type="chain" id="PRO_5013281806" description="Glucose/Sorbosone dehydrogenase domain-containing protein" evidence="2">
    <location>
        <begin position="21"/>
        <end position="395"/>
    </location>
</feature>
<feature type="domain" description="Glucose/Sorbosone dehydrogenase" evidence="3">
    <location>
        <begin position="58"/>
        <end position="391"/>
    </location>
</feature>
<dbReference type="RefSeq" id="WP_088485499.1">
    <property type="nucleotide sequence ID" value="NZ_NISI01000012.1"/>
</dbReference>
<dbReference type="PANTHER" id="PTHR19328:SF75">
    <property type="entry name" value="ALDOSE SUGAR DEHYDROGENASE YLII"/>
    <property type="match status" value="1"/>
</dbReference>
<protein>
    <recommendedName>
        <fullName evidence="3">Glucose/Sorbosone dehydrogenase domain-containing protein</fullName>
    </recommendedName>
</protein>
<evidence type="ECO:0000313" key="4">
    <source>
        <dbReference type="EMBL" id="OWR01804.1"/>
    </source>
</evidence>
<dbReference type="PANTHER" id="PTHR19328">
    <property type="entry name" value="HEDGEHOG-INTERACTING PROTEIN"/>
    <property type="match status" value="1"/>
</dbReference>
<keyword evidence="2" id="KW-0732">Signal</keyword>
<dbReference type="Gene3D" id="2.120.10.30">
    <property type="entry name" value="TolB, C-terminal domain"/>
    <property type="match status" value="1"/>
</dbReference>
<evidence type="ECO:0000313" key="5">
    <source>
        <dbReference type="Proteomes" id="UP000197446"/>
    </source>
</evidence>
<proteinExistence type="predicted"/>
<evidence type="ECO:0000259" key="3">
    <source>
        <dbReference type="Pfam" id="PF07995"/>
    </source>
</evidence>
<evidence type="ECO:0000256" key="1">
    <source>
        <dbReference type="SAM" id="MobiDB-lite"/>
    </source>
</evidence>
<accession>A0A254N202</accession>
<dbReference type="InterPro" id="IPR011041">
    <property type="entry name" value="Quinoprot_gluc/sorb_DH_b-prop"/>
</dbReference>
<feature type="region of interest" description="Disordered" evidence="1">
    <location>
        <begin position="31"/>
        <end position="53"/>
    </location>
</feature>
<dbReference type="InterPro" id="IPR012938">
    <property type="entry name" value="Glc/Sorbosone_DH"/>
</dbReference>
<dbReference type="EMBL" id="NISI01000012">
    <property type="protein sequence ID" value="OWR01804.1"/>
    <property type="molecule type" value="Genomic_DNA"/>
</dbReference>
<dbReference type="Proteomes" id="UP000197446">
    <property type="component" value="Unassembled WGS sequence"/>
</dbReference>
<dbReference type="Pfam" id="PF07995">
    <property type="entry name" value="GSDH"/>
    <property type="match status" value="1"/>
</dbReference>
<name>A0A254N202_9BURK</name>
<reference evidence="4 5" key="1">
    <citation type="journal article" date="2007" name="Int. J. Syst. Evol. Microbiol.">
        <title>Description of Pelomonas aquatica sp. nov. and Pelomonas puraquae sp. nov., isolated from industrial and haemodialysis water.</title>
        <authorList>
            <person name="Gomila M."/>
            <person name="Bowien B."/>
            <person name="Falsen E."/>
            <person name="Moore E.R."/>
            <person name="Lalucat J."/>
        </authorList>
    </citation>
    <scope>NUCLEOTIDE SEQUENCE [LARGE SCALE GENOMIC DNA]</scope>
    <source>
        <strain evidence="4 5">CCUG 52769</strain>
    </source>
</reference>